<dbReference type="EMBL" id="CP002656">
    <property type="protein sequence ID" value="AEB95929.1"/>
    <property type="molecule type" value="Genomic_DNA"/>
</dbReference>
<protein>
    <submittedName>
        <fullName evidence="1">Uncharacterized protein</fullName>
    </submittedName>
</protein>
<dbReference type="RefSeq" id="WP_013738427.1">
    <property type="nucleotide sequence ID" value="NC_015435.1"/>
</dbReference>
<name>F4G0X0_METCR</name>
<dbReference type="Proteomes" id="UP000007812">
    <property type="component" value="Chromosome"/>
</dbReference>
<dbReference type="OrthoDB" id="34537at2157"/>
<gene>
    <name evidence="1" type="ordered locus">Mcup_1827</name>
</gene>
<dbReference type="STRING" id="1006006.Mcup_1827"/>
<dbReference type="PATRIC" id="fig|1006006.8.peg.1832"/>
<dbReference type="AlphaFoldDB" id="F4G0X0"/>
<keyword evidence="2" id="KW-1185">Reference proteome</keyword>
<dbReference type="HOGENOM" id="CLU_165878_0_0_2"/>
<accession>F4G0X0</accession>
<dbReference type="eggNOG" id="arCOG05925">
    <property type="taxonomic scope" value="Archaea"/>
</dbReference>
<dbReference type="GeneID" id="10494015"/>
<reference evidence="1 2" key="1">
    <citation type="journal article" date="2011" name="J. Bacteriol.">
        <title>Complete genome sequence of Metallosphaera cuprina, a metal sulfide-oxidizing archaeon from a hot spring.</title>
        <authorList>
            <person name="Liu L.J."/>
            <person name="You X.Y."/>
            <person name="Zheng H."/>
            <person name="Wang S."/>
            <person name="Jiang C.Y."/>
            <person name="Liu S.J."/>
        </authorList>
    </citation>
    <scope>NUCLEOTIDE SEQUENCE [LARGE SCALE GENOMIC DNA]</scope>
    <source>
        <strain evidence="1 2">Ar-4</strain>
    </source>
</reference>
<dbReference type="KEGG" id="mcn:Mcup_1827"/>
<evidence type="ECO:0000313" key="2">
    <source>
        <dbReference type="Proteomes" id="UP000007812"/>
    </source>
</evidence>
<evidence type="ECO:0000313" key="1">
    <source>
        <dbReference type="EMBL" id="AEB95929.1"/>
    </source>
</evidence>
<organism evidence="1 2">
    <name type="scientific">Metallosphaera cuprina (strain Ar-4)</name>
    <dbReference type="NCBI Taxonomy" id="1006006"/>
    <lineage>
        <taxon>Archaea</taxon>
        <taxon>Thermoproteota</taxon>
        <taxon>Thermoprotei</taxon>
        <taxon>Sulfolobales</taxon>
        <taxon>Sulfolobaceae</taxon>
        <taxon>Metallosphaera</taxon>
    </lineage>
</organism>
<sequence length="120" mass="14072">MQISNDFLKTMIRGTCKPYEGNQVVCLSEDVPIKDDPEILVEVDREDNNVLLRHIILDDEENSLYVEHFIDRDFLNVLERTNRVIILFVNERGEVLKRIAVTLTSEDVQTLRREMRLGIE</sequence>
<proteinExistence type="predicted"/>